<evidence type="ECO:0000313" key="2">
    <source>
        <dbReference type="EMBL" id="RKL68165.1"/>
    </source>
</evidence>
<proteinExistence type="predicted"/>
<sequence>MELTGLAGGFYKVSEWMMRIVYVNFLWIFFTLIGCVILGIMPATIAMFTLIRRWYRKEEFPTFQTYWQVYKREFITGNKFGIIFGIALYLLYFNLQYLSTISGNYHTIMLFGFSLASLIFIIFLLYFFPVYVHFELSFRQYFRQTLMLGLINFHMVVVMVIVLTILYFLFMSVPGLAPFFTIGLPAFFIMAMAQLSFKYMEKKNRKSHEKISVSNA</sequence>
<dbReference type="InterPro" id="IPR006938">
    <property type="entry name" value="DUF624"/>
</dbReference>
<feature type="transmembrane region" description="Helical" evidence="1">
    <location>
        <begin position="20"/>
        <end position="51"/>
    </location>
</feature>
<evidence type="ECO:0000313" key="3">
    <source>
        <dbReference type="Proteomes" id="UP000281498"/>
    </source>
</evidence>
<keyword evidence="1" id="KW-1133">Transmembrane helix</keyword>
<name>A0A3A9KK48_9BACI</name>
<gene>
    <name evidence="2" type="ORF">CR203_06675</name>
</gene>
<keyword evidence="3" id="KW-1185">Reference proteome</keyword>
<dbReference type="EMBL" id="PDOE01000002">
    <property type="protein sequence ID" value="RKL68165.1"/>
    <property type="molecule type" value="Genomic_DNA"/>
</dbReference>
<comment type="caution">
    <text evidence="2">The sequence shown here is derived from an EMBL/GenBank/DDBJ whole genome shotgun (WGS) entry which is preliminary data.</text>
</comment>
<organism evidence="2 3">
    <name type="scientific">Salipaludibacillus neizhouensis</name>
    <dbReference type="NCBI Taxonomy" id="885475"/>
    <lineage>
        <taxon>Bacteria</taxon>
        <taxon>Bacillati</taxon>
        <taxon>Bacillota</taxon>
        <taxon>Bacilli</taxon>
        <taxon>Bacillales</taxon>
        <taxon>Bacillaceae</taxon>
    </lineage>
</organism>
<feature type="transmembrane region" description="Helical" evidence="1">
    <location>
        <begin position="110"/>
        <end position="134"/>
    </location>
</feature>
<feature type="transmembrane region" description="Helical" evidence="1">
    <location>
        <begin position="176"/>
        <end position="197"/>
    </location>
</feature>
<protein>
    <recommendedName>
        <fullName evidence="4">DUF624 domain-containing protein</fullName>
    </recommendedName>
</protein>
<dbReference type="Pfam" id="PF04854">
    <property type="entry name" value="DUF624"/>
    <property type="match status" value="1"/>
</dbReference>
<reference evidence="2 3" key="1">
    <citation type="submission" date="2017-10" db="EMBL/GenBank/DDBJ databases">
        <title>Bacillus sp. nov., a halophilic bacterium isolated from a Keqin Lake.</title>
        <authorList>
            <person name="Wang H."/>
        </authorList>
    </citation>
    <scope>NUCLEOTIDE SEQUENCE [LARGE SCALE GENOMIC DNA]</scope>
    <source>
        <strain evidence="2 3">KCTC 13187</strain>
    </source>
</reference>
<accession>A0A3A9KK48</accession>
<feature type="transmembrane region" description="Helical" evidence="1">
    <location>
        <begin position="80"/>
        <end position="98"/>
    </location>
</feature>
<dbReference type="Proteomes" id="UP000281498">
    <property type="component" value="Unassembled WGS sequence"/>
</dbReference>
<evidence type="ECO:0000256" key="1">
    <source>
        <dbReference type="SAM" id="Phobius"/>
    </source>
</evidence>
<evidence type="ECO:0008006" key="4">
    <source>
        <dbReference type="Google" id="ProtNLM"/>
    </source>
</evidence>
<dbReference type="AlphaFoldDB" id="A0A3A9KK48"/>
<keyword evidence="1" id="KW-0472">Membrane</keyword>
<dbReference type="OrthoDB" id="2182676at2"/>
<dbReference type="RefSeq" id="WP_110938505.1">
    <property type="nucleotide sequence ID" value="NZ_KZ614147.1"/>
</dbReference>
<feature type="transmembrane region" description="Helical" evidence="1">
    <location>
        <begin position="146"/>
        <end position="170"/>
    </location>
</feature>
<keyword evidence="1" id="KW-0812">Transmembrane</keyword>